<dbReference type="InterPro" id="IPR004088">
    <property type="entry name" value="KH_dom_type_1"/>
</dbReference>
<feature type="region of interest" description="Disordered" evidence="3">
    <location>
        <begin position="778"/>
        <end position="833"/>
    </location>
</feature>
<dbReference type="GO" id="GO:0003723">
    <property type="term" value="F:RNA binding"/>
    <property type="evidence" value="ECO:0007669"/>
    <property type="project" value="UniProtKB-UniRule"/>
</dbReference>
<accession>A0ABD3N9F1</accession>
<keyword evidence="2" id="KW-0694">RNA-binding</keyword>
<evidence type="ECO:0000313" key="5">
    <source>
        <dbReference type="EMBL" id="KAL3772728.1"/>
    </source>
</evidence>
<dbReference type="CDD" id="cd00105">
    <property type="entry name" value="KH-I"/>
    <property type="match status" value="1"/>
</dbReference>
<feature type="compositionally biased region" description="Basic residues" evidence="3">
    <location>
        <begin position="417"/>
        <end position="427"/>
    </location>
</feature>
<dbReference type="SUPFAM" id="SSF54791">
    <property type="entry name" value="Eukaryotic type KH-domain (KH-domain type I)"/>
    <property type="match status" value="2"/>
</dbReference>
<keyword evidence="6" id="KW-1185">Reference proteome</keyword>
<feature type="compositionally biased region" description="Acidic residues" evidence="3">
    <location>
        <begin position="483"/>
        <end position="493"/>
    </location>
</feature>
<dbReference type="InterPro" id="IPR036612">
    <property type="entry name" value="KH_dom_type_1_sf"/>
</dbReference>
<feature type="compositionally biased region" description="Basic and acidic residues" evidence="3">
    <location>
        <begin position="511"/>
        <end position="521"/>
    </location>
</feature>
<feature type="region of interest" description="Disordered" evidence="3">
    <location>
        <begin position="1"/>
        <end position="73"/>
    </location>
</feature>
<name>A0ABD3N9F1_9STRA</name>
<feature type="domain" description="K Homology" evidence="4">
    <location>
        <begin position="880"/>
        <end position="947"/>
    </location>
</feature>
<reference evidence="5 6" key="1">
    <citation type="submission" date="2024-10" db="EMBL/GenBank/DDBJ databases">
        <title>Updated reference genomes for cyclostephanoid diatoms.</title>
        <authorList>
            <person name="Roberts W.R."/>
            <person name="Alverson A.J."/>
        </authorList>
    </citation>
    <scope>NUCLEOTIDE SEQUENCE [LARGE SCALE GENOMIC DNA]</scope>
    <source>
        <strain evidence="5 6">AJA232-27</strain>
    </source>
</reference>
<dbReference type="PROSITE" id="PS50084">
    <property type="entry name" value="KH_TYPE_1"/>
    <property type="match status" value="2"/>
</dbReference>
<feature type="region of interest" description="Disordered" evidence="3">
    <location>
        <begin position="325"/>
        <end position="369"/>
    </location>
</feature>
<dbReference type="EMBL" id="JALLBG020000005">
    <property type="protein sequence ID" value="KAL3772728.1"/>
    <property type="molecule type" value="Genomic_DNA"/>
</dbReference>
<feature type="compositionally biased region" description="Basic and acidic residues" evidence="3">
    <location>
        <begin position="15"/>
        <end position="24"/>
    </location>
</feature>
<dbReference type="Proteomes" id="UP001530293">
    <property type="component" value="Unassembled WGS sequence"/>
</dbReference>
<feature type="compositionally biased region" description="Low complexity" evidence="3">
    <location>
        <begin position="794"/>
        <end position="820"/>
    </location>
</feature>
<dbReference type="InterPro" id="IPR004087">
    <property type="entry name" value="KH_dom"/>
</dbReference>
<sequence>MGERHHHQQQQQQQLHKDPAARDIDLDDSMEDEDEDDDTVVGTCLHCSAPPPPRSSARVSGSSSNPCGSGSGGRPCSNASTAAMTSSFAASCPPPATRVQVSCDDCRSFICDGCHWCHEFQANHEIRVCDRCDAFYCRGCDEMDQCEDCSEVVCNTCSTLMSCKFCGCGLCEDCATACGRCGIVLCARDAKFAVECDTCRMSYCLVCLASGTKDPCVRCGHRPTKRVEQLVHLRLKSIYKAFKQSGASMGPGPGGVVGGSAGDSGSLGCGRTDGKDASTMGGKYSAALRSLLTENGPDSSRDSFTNFDQSMASEVAAVLQTASHSMANSNGGDHGDGSRRSRGKRVSAQDHSHSPGGTQNRPSTRASNAAAERYFRKTQAEMEAAAAAAEAEAEAAAAALLAELDEEKASSNAANSKKSKKKKKKKLKEVATSEQIVVNSSATTDNVKSAEQIEEFGSSASQKKKSSNKTTPPQKGSKSSPPVEDESSDEEMNFEQLVGRAKSGAKSSKKDKKDDSGEEKIIPSPSELKPTSPPPVDASAPTSAAITADFDAELAVLLSNDDVVGLESFLADLKGIPGLSAARKTAKKALKKIKETKDAVEPETPLTNDSTISNVTAPIVESESKTSNLAAKATTSKHNSRSLPILTDTTTSVANASNPTQLTSAQHEPLLRVVSRTLSNVGTSSARGSASNVAAPTASARAECVMHISPAVVGWVIGKGGSRIRDMMEESGAKIWIDQASMAAKESRVVYVSGKRSSVDTAVRMVKDLVSKAPVAVPTAGAKSAPATDESPEPTSFSAAITSSTSAPVAAPAPIPSATTKQPPSSTQGWALPAPGVSVSASASVVPPSQVASQNNIVNVAPKPTVRSTVDVKEAAHMPPTVTSELDCDPRFVALLIGRRGWTVKNIQAESGATLRIDQAVDPPKIIMSGSTENVKKAEQMVRDVLKYPHSLLNLENVPQANKDLLVNSTDRVEQQDNVGDSQMIQMPAIPLTATQHDVAAAPTQPLLEVPLHQKPSHQTIRDIPSEGAMNFPPAFAQFQSASNSLSSFQKPSSAPMRPLFLPNDHHQTIPTPFVNFVKLDQGVQTQRQEWGDHSPSLPVQNQFSTLPPFSSVQVGTRDPYNMMSNLNSSLHQPPPQDNQRQSTFALLPDQRANFPSAIIHDIMDPGDMSHNVKGWDTMPANSIPLGSTWNQSHISSAQSNQHESAFQAQPARHITDNPFEQTQHHRQTYNNSVSDDSLMVDNMFASLVSSENDGNGLLIGLNSVSLGGGASHQGDNWGSKITDWTGDDTNSTLPHSRLGDYREDG</sequence>
<feature type="compositionally biased region" description="Low complexity" evidence="3">
    <location>
        <begin position="468"/>
        <end position="482"/>
    </location>
</feature>
<feature type="region of interest" description="Disordered" evidence="3">
    <location>
        <begin position="1282"/>
        <end position="1306"/>
    </location>
</feature>
<feature type="compositionally biased region" description="Polar residues" evidence="3">
    <location>
        <begin position="432"/>
        <end position="449"/>
    </location>
</feature>
<dbReference type="Pfam" id="PF00013">
    <property type="entry name" value="KH_1"/>
    <property type="match status" value="2"/>
</dbReference>
<feature type="compositionally biased region" description="Polar residues" evidence="3">
    <location>
        <begin position="355"/>
        <end position="367"/>
    </location>
</feature>
<feature type="region of interest" description="Disordered" evidence="3">
    <location>
        <begin position="405"/>
        <end position="541"/>
    </location>
</feature>
<keyword evidence="1" id="KW-0677">Repeat</keyword>
<dbReference type="SMART" id="SM00322">
    <property type="entry name" value="KH"/>
    <property type="match status" value="2"/>
</dbReference>
<evidence type="ECO:0000256" key="1">
    <source>
        <dbReference type="ARBA" id="ARBA00022737"/>
    </source>
</evidence>
<evidence type="ECO:0000256" key="3">
    <source>
        <dbReference type="SAM" id="MobiDB-lite"/>
    </source>
</evidence>
<feature type="compositionally biased region" description="Low complexity" evidence="3">
    <location>
        <begin position="55"/>
        <end position="73"/>
    </location>
</feature>
<dbReference type="PANTHER" id="PTHR10288">
    <property type="entry name" value="KH DOMAIN CONTAINING RNA BINDING PROTEIN"/>
    <property type="match status" value="1"/>
</dbReference>
<proteinExistence type="predicted"/>
<dbReference type="Gene3D" id="3.30.1370.10">
    <property type="entry name" value="K Homology domain, type 1"/>
    <property type="match status" value="2"/>
</dbReference>
<evidence type="ECO:0000313" key="6">
    <source>
        <dbReference type="Proteomes" id="UP001530293"/>
    </source>
</evidence>
<protein>
    <recommendedName>
        <fullName evidence="4">K Homology domain-containing protein</fullName>
    </recommendedName>
</protein>
<evidence type="ECO:0000256" key="2">
    <source>
        <dbReference type="PROSITE-ProRule" id="PRU00117"/>
    </source>
</evidence>
<evidence type="ECO:0000259" key="4">
    <source>
        <dbReference type="SMART" id="SM00322"/>
    </source>
</evidence>
<feature type="compositionally biased region" description="Acidic residues" evidence="3">
    <location>
        <begin position="25"/>
        <end position="39"/>
    </location>
</feature>
<gene>
    <name evidence="5" type="ORF">ACHAWU_004973</name>
</gene>
<organism evidence="5 6">
    <name type="scientific">Discostella pseudostelligera</name>
    <dbReference type="NCBI Taxonomy" id="259834"/>
    <lineage>
        <taxon>Eukaryota</taxon>
        <taxon>Sar</taxon>
        <taxon>Stramenopiles</taxon>
        <taxon>Ochrophyta</taxon>
        <taxon>Bacillariophyta</taxon>
        <taxon>Coscinodiscophyceae</taxon>
        <taxon>Thalassiosirophycidae</taxon>
        <taxon>Stephanodiscales</taxon>
        <taxon>Stephanodiscaceae</taxon>
        <taxon>Discostella</taxon>
    </lineage>
</organism>
<comment type="caution">
    <text evidence="5">The sequence shown here is derived from an EMBL/GenBank/DDBJ whole genome shotgun (WGS) entry which is preliminary data.</text>
</comment>
<feature type="domain" description="K Homology" evidence="4">
    <location>
        <begin position="700"/>
        <end position="771"/>
    </location>
</feature>
<dbReference type="CDD" id="cd02394">
    <property type="entry name" value="KH-I_Vigilin_rpt6"/>
    <property type="match status" value="1"/>
</dbReference>